<evidence type="ECO:0000256" key="6">
    <source>
        <dbReference type="PROSITE-ProRule" id="PRU10141"/>
    </source>
</evidence>
<dbReference type="InterPro" id="IPR017441">
    <property type="entry name" value="Protein_kinase_ATP_BS"/>
</dbReference>
<keyword evidence="4" id="KW-0418">Kinase</keyword>
<feature type="chain" id="PRO_5045765543" description="Protein kinase domain-containing protein" evidence="8">
    <location>
        <begin position="24"/>
        <end position="597"/>
    </location>
</feature>
<evidence type="ECO:0000259" key="9">
    <source>
        <dbReference type="PROSITE" id="PS50011"/>
    </source>
</evidence>
<evidence type="ECO:0000256" key="3">
    <source>
        <dbReference type="ARBA" id="ARBA00022741"/>
    </source>
</evidence>
<dbReference type="PANTHER" id="PTHR47989:SF23">
    <property type="entry name" value="RECEPTOR-LIKE SERINE_THREONINE-PROTEIN KINASE NCRK ISOFORM X1"/>
    <property type="match status" value="1"/>
</dbReference>
<keyword evidence="7" id="KW-0472">Membrane</keyword>
<dbReference type="EMBL" id="JASCZI010030386">
    <property type="protein sequence ID" value="MED6122078.1"/>
    <property type="molecule type" value="Genomic_DNA"/>
</dbReference>
<keyword evidence="8" id="KW-0732">Signal</keyword>
<reference evidence="10 11" key="1">
    <citation type="journal article" date="2023" name="Plants (Basel)">
        <title>Bridging the Gap: Combining Genomics and Transcriptomics Approaches to Understand Stylosanthes scabra, an Orphan Legume from the Brazilian Caatinga.</title>
        <authorList>
            <person name="Ferreira-Neto J.R.C."/>
            <person name="da Silva M.D."/>
            <person name="Binneck E."/>
            <person name="de Melo N.F."/>
            <person name="da Silva R.H."/>
            <person name="de Melo A.L.T.M."/>
            <person name="Pandolfi V."/>
            <person name="Bustamante F.O."/>
            <person name="Brasileiro-Vidal A.C."/>
            <person name="Benko-Iseppon A.M."/>
        </authorList>
    </citation>
    <scope>NUCLEOTIDE SEQUENCE [LARGE SCALE GENOMIC DNA]</scope>
    <source>
        <tissue evidence="10">Leaves</tissue>
    </source>
</reference>
<dbReference type="Proteomes" id="UP001341840">
    <property type="component" value="Unassembled WGS sequence"/>
</dbReference>
<keyword evidence="11" id="KW-1185">Reference proteome</keyword>
<evidence type="ECO:0000256" key="8">
    <source>
        <dbReference type="SAM" id="SignalP"/>
    </source>
</evidence>
<dbReference type="InterPro" id="IPR011009">
    <property type="entry name" value="Kinase-like_dom_sf"/>
</dbReference>
<dbReference type="SUPFAM" id="SSF56112">
    <property type="entry name" value="Protein kinase-like (PK-like)"/>
    <property type="match status" value="1"/>
</dbReference>
<dbReference type="InterPro" id="IPR000719">
    <property type="entry name" value="Prot_kinase_dom"/>
</dbReference>
<sequence>MKLKLGVALAIVFGLLSIPHSSCDEPSDSYGLNKWKCKCSFEGNQSYSIANCSKSCDCHLDAGETSSIWTCLCNPNGFPQMGVASANGHNHNCFSACNCSWGSNSLSLGSKKHISSKTVVAILLICVVCTTIAFLTSVLCYVYRRDRCPIQSPIFSPDKETCSGSGSTANLISHRTVTSSVTETKFVLDSPVSNMTGCFQKASFLFGIQRETFHGNIIQFSFAELENATENFLGSNLIGLGGSSYVYRGRLKDGSIIAVKRLKDPGGPEADSAFFKEIELLSRLHHCHLVPLLGYCSELKGKHFQRLLVFEYMSNGNLRDWLDGVSAKNLDWNTRVTIAIGAARGLEYLHEAAAPKILHRDVKSTNILLDENCQAKITDLGMAKNVRADDHPSCSNSPARMQGTFGYFAPEYAIVGRASLESDVFSFGVVLLELISGRQPIYKSSGKEESLVIWAAPRLQDSRRVISELVDPRLEGYFPEEEVQIMAYLAKECLLLDPETRPSMSEVVQILNSISPDKSRRRRNIPASLFLEPVEAEKHMQVSPNESPANSSLQQETDQRFWIGNKNKEANAVSEEEIVDLTEPRFESFCMTNVNFS</sequence>
<feature type="transmembrane region" description="Helical" evidence="7">
    <location>
        <begin position="119"/>
        <end position="143"/>
    </location>
</feature>
<dbReference type="Gene3D" id="1.10.510.10">
    <property type="entry name" value="Transferase(Phosphotransferase) domain 1"/>
    <property type="match status" value="1"/>
</dbReference>
<evidence type="ECO:0000313" key="10">
    <source>
        <dbReference type="EMBL" id="MED6122078.1"/>
    </source>
</evidence>
<feature type="signal peptide" evidence="8">
    <location>
        <begin position="1"/>
        <end position="23"/>
    </location>
</feature>
<organism evidence="10 11">
    <name type="scientific">Stylosanthes scabra</name>
    <dbReference type="NCBI Taxonomy" id="79078"/>
    <lineage>
        <taxon>Eukaryota</taxon>
        <taxon>Viridiplantae</taxon>
        <taxon>Streptophyta</taxon>
        <taxon>Embryophyta</taxon>
        <taxon>Tracheophyta</taxon>
        <taxon>Spermatophyta</taxon>
        <taxon>Magnoliopsida</taxon>
        <taxon>eudicotyledons</taxon>
        <taxon>Gunneridae</taxon>
        <taxon>Pentapetalae</taxon>
        <taxon>rosids</taxon>
        <taxon>fabids</taxon>
        <taxon>Fabales</taxon>
        <taxon>Fabaceae</taxon>
        <taxon>Papilionoideae</taxon>
        <taxon>50 kb inversion clade</taxon>
        <taxon>dalbergioids sensu lato</taxon>
        <taxon>Dalbergieae</taxon>
        <taxon>Pterocarpus clade</taxon>
        <taxon>Stylosanthes</taxon>
    </lineage>
</organism>
<feature type="domain" description="Protein kinase" evidence="9">
    <location>
        <begin position="232"/>
        <end position="514"/>
    </location>
</feature>
<evidence type="ECO:0000256" key="4">
    <source>
        <dbReference type="ARBA" id="ARBA00022777"/>
    </source>
</evidence>
<gene>
    <name evidence="10" type="ORF">PIB30_036409</name>
</gene>
<dbReference type="PROSITE" id="PS00108">
    <property type="entry name" value="PROTEIN_KINASE_ST"/>
    <property type="match status" value="1"/>
</dbReference>
<proteinExistence type="predicted"/>
<evidence type="ECO:0000256" key="1">
    <source>
        <dbReference type="ARBA" id="ARBA00022527"/>
    </source>
</evidence>
<dbReference type="Pfam" id="PF00069">
    <property type="entry name" value="Pkinase"/>
    <property type="match status" value="1"/>
</dbReference>
<name>A0ABU6RE55_9FABA</name>
<dbReference type="PROSITE" id="PS00107">
    <property type="entry name" value="PROTEIN_KINASE_ATP"/>
    <property type="match status" value="1"/>
</dbReference>
<keyword evidence="7" id="KW-0812">Transmembrane</keyword>
<dbReference type="SMART" id="SM00220">
    <property type="entry name" value="S_TKc"/>
    <property type="match status" value="1"/>
</dbReference>
<dbReference type="Gene3D" id="3.30.200.20">
    <property type="entry name" value="Phosphorylase Kinase, domain 1"/>
    <property type="match status" value="1"/>
</dbReference>
<dbReference type="InterPro" id="IPR008271">
    <property type="entry name" value="Ser/Thr_kinase_AS"/>
</dbReference>
<keyword evidence="3 6" id="KW-0547">Nucleotide-binding</keyword>
<evidence type="ECO:0000313" key="11">
    <source>
        <dbReference type="Proteomes" id="UP001341840"/>
    </source>
</evidence>
<dbReference type="CDD" id="cd14066">
    <property type="entry name" value="STKc_IRAK"/>
    <property type="match status" value="1"/>
</dbReference>
<keyword evidence="7" id="KW-1133">Transmembrane helix</keyword>
<feature type="binding site" evidence="6">
    <location>
        <position position="260"/>
    </location>
    <ligand>
        <name>ATP</name>
        <dbReference type="ChEBI" id="CHEBI:30616"/>
    </ligand>
</feature>
<dbReference type="PANTHER" id="PTHR47989">
    <property type="entry name" value="OS01G0750732 PROTEIN"/>
    <property type="match status" value="1"/>
</dbReference>
<evidence type="ECO:0000256" key="5">
    <source>
        <dbReference type="ARBA" id="ARBA00022840"/>
    </source>
</evidence>
<evidence type="ECO:0000256" key="2">
    <source>
        <dbReference type="ARBA" id="ARBA00022679"/>
    </source>
</evidence>
<accession>A0ABU6RE55</accession>
<keyword evidence="2" id="KW-0808">Transferase</keyword>
<comment type="caution">
    <text evidence="10">The sequence shown here is derived from an EMBL/GenBank/DDBJ whole genome shotgun (WGS) entry which is preliminary data.</text>
</comment>
<dbReference type="PROSITE" id="PS50011">
    <property type="entry name" value="PROTEIN_KINASE_DOM"/>
    <property type="match status" value="1"/>
</dbReference>
<protein>
    <recommendedName>
        <fullName evidence="9">Protein kinase domain-containing protein</fullName>
    </recommendedName>
</protein>
<keyword evidence="1" id="KW-0723">Serine/threonine-protein kinase</keyword>
<keyword evidence="5 6" id="KW-0067">ATP-binding</keyword>
<evidence type="ECO:0000256" key="7">
    <source>
        <dbReference type="SAM" id="Phobius"/>
    </source>
</evidence>